<dbReference type="InterPro" id="IPR036047">
    <property type="entry name" value="F-box-like_dom_sf"/>
</dbReference>
<dbReference type="Pfam" id="PF19270">
    <property type="entry name" value="FBO_C"/>
    <property type="match status" value="1"/>
</dbReference>
<dbReference type="InterPro" id="IPR001810">
    <property type="entry name" value="F-box_dom"/>
</dbReference>
<evidence type="ECO:0000256" key="2">
    <source>
        <dbReference type="PROSITE-ProRule" id="PRU00339"/>
    </source>
</evidence>
<dbReference type="PANTHER" id="PTHR12874">
    <property type="entry name" value="F-BOX ONLY PROTEIN 48-RELATED"/>
    <property type="match status" value="1"/>
</dbReference>
<evidence type="ECO:0000259" key="4">
    <source>
        <dbReference type="Pfam" id="PF19270"/>
    </source>
</evidence>
<keyword evidence="2" id="KW-0802">TPR repeat</keyword>
<comment type="caution">
    <text evidence="5">The sequence shown here is derived from an EMBL/GenBank/DDBJ whole genome shotgun (WGS) entry which is preliminary data.</text>
</comment>
<dbReference type="SUPFAM" id="SSF81383">
    <property type="entry name" value="F-box domain"/>
    <property type="match status" value="1"/>
</dbReference>
<dbReference type="Proteomes" id="UP001642483">
    <property type="component" value="Unassembled WGS sequence"/>
</dbReference>
<evidence type="ECO:0008006" key="7">
    <source>
        <dbReference type="Google" id="ProtNLM"/>
    </source>
</evidence>
<gene>
    <name evidence="5" type="ORF">CVLEPA_LOCUS3446</name>
</gene>
<dbReference type="InterPro" id="IPR045464">
    <property type="entry name" value="Hrt3/FBXO9_C"/>
</dbReference>
<evidence type="ECO:0000259" key="3">
    <source>
        <dbReference type="Pfam" id="PF12937"/>
    </source>
</evidence>
<dbReference type="Pfam" id="PF12937">
    <property type="entry name" value="F-box-like"/>
    <property type="match status" value="1"/>
</dbReference>
<evidence type="ECO:0000313" key="5">
    <source>
        <dbReference type="EMBL" id="CAK8673682.1"/>
    </source>
</evidence>
<evidence type="ECO:0000256" key="1">
    <source>
        <dbReference type="ARBA" id="ARBA00022786"/>
    </source>
</evidence>
<keyword evidence="6" id="KW-1185">Reference proteome</keyword>
<keyword evidence="1" id="KW-0833">Ubl conjugation pathway</keyword>
<protein>
    <recommendedName>
        <fullName evidence="7">F-box only protein 9</fullName>
    </recommendedName>
</protein>
<sequence length="426" mass="49399">MSQPDVSIEDEIAIQSFLEEAAVSDDLERFRKQWKNEVENRYKQERAEQVSDQLSSGNVLSTNVPNARKLFEQGIESERNGSFHDAIHFYRKAVQLDPDIEQRMALDFDATDRKTIEEDVNMNPTDLVAKFNSLSMKQPSEIDLQSVSNQLVLQELNIIQLPSEILCLICRWVASSDMDMKSLELLSETCRKFYVHAKDQAIWRAACEKVWGLKARKQGYLSWRDMYIYRPHVHLDGVYISKVSYFREGDPTVFSMYYKPFQCVEYYRYMRFFADGQVILYTTPDDPPLVVPKLNFENAAQLQFRVGQYKPHLEQESPDHKYKSATITAVLVDAKAKKRPSTSGKRGSKSKEKYVVTDKEYLLELQLTSTSSKKRFNKLSWASYGAKFVFGSTGRSTETDFKLHDQFPPFYFSKVRSYNTYSVAPL</sequence>
<dbReference type="CDD" id="cd22089">
    <property type="entry name" value="F-box_FBXO9"/>
    <property type="match status" value="1"/>
</dbReference>
<dbReference type="PANTHER" id="PTHR12874:SF29">
    <property type="entry name" value="F-BOX ONLY PROTEIN 9"/>
    <property type="match status" value="1"/>
</dbReference>
<dbReference type="InterPro" id="IPR019734">
    <property type="entry name" value="TPR_rpt"/>
</dbReference>
<evidence type="ECO:0000313" key="6">
    <source>
        <dbReference type="Proteomes" id="UP001642483"/>
    </source>
</evidence>
<name>A0ABP0F5W9_CLALP</name>
<dbReference type="Gene3D" id="1.20.1280.50">
    <property type="match status" value="1"/>
</dbReference>
<dbReference type="EMBL" id="CAWYQH010000002">
    <property type="protein sequence ID" value="CAK8673682.1"/>
    <property type="molecule type" value="Genomic_DNA"/>
</dbReference>
<feature type="repeat" description="TPR" evidence="2">
    <location>
        <begin position="67"/>
        <end position="100"/>
    </location>
</feature>
<organism evidence="5 6">
    <name type="scientific">Clavelina lepadiformis</name>
    <name type="common">Light-bulb sea squirt</name>
    <name type="synonym">Ascidia lepadiformis</name>
    <dbReference type="NCBI Taxonomy" id="159417"/>
    <lineage>
        <taxon>Eukaryota</taxon>
        <taxon>Metazoa</taxon>
        <taxon>Chordata</taxon>
        <taxon>Tunicata</taxon>
        <taxon>Ascidiacea</taxon>
        <taxon>Aplousobranchia</taxon>
        <taxon>Clavelinidae</taxon>
        <taxon>Clavelina</taxon>
    </lineage>
</organism>
<feature type="domain" description="F-box protein Hrt3/FBXO9 C-terminal" evidence="4">
    <location>
        <begin position="221"/>
        <end position="329"/>
    </location>
</feature>
<dbReference type="PROSITE" id="PS50005">
    <property type="entry name" value="TPR"/>
    <property type="match status" value="1"/>
</dbReference>
<reference evidence="5 6" key="1">
    <citation type="submission" date="2024-02" db="EMBL/GenBank/DDBJ databases">
        <authorList>
            <person name="Daric V."/>
            <person name="Darras S."/>
        </authorList>
    </citation>
    <scope>NUCLEOTIDE SEQUENCE [LARGE SCALE GENOMIC DNA]</scope>
</reference>
<proteinExistence type="predicted"/>
<feature type="domain" description="F-box" evidence="3">
    <location>
        <begin position="159"/>
        <end position="207"/>
    </location>
</feature>
<accession>A0ABP0F5W9</accession>